<dbReference type="KEGG" id="hch:HCH_00039"/>
<proteinExistence type="inferred from homology"/>
<dbReference type="OrthoDB" id="9815217at2"/>
<organism evidence="10 11">
    <name type="scientific">Hahella chejuensis (strain KCTC 2396)</name>
    <dbReference type="NCBI Taxonomy" id="349521"/>
    <lineage>
        <taxon>Bacteria</taxon>
        <taxon>Pseudomonadati</taxon>
        <taxon>Pseudomonadota</taxon>
        <taxon>Gammaproteobacteria</taxon>
        <taxon>Oceanospirillales</taxon>
        <taxon>Hahellaceae</taxon>
        <taxon>Hahella</taxon>
    </lineage>
</organism>
<reference evidence="10 11" key="1">
    <citation type="journal article" date="2005" name="Nucleic Acids Res.">
        <title>Genomic blueprint of Hahella chejuensis, a marine microbe producing an algicidal agent.</title>
        <authorList>
            <person name="Jeong H."/>
            <person name="Yim J.H."/>
            <person name="Lee C."/>
            <person name="Choi S.-H."/>
            <person name="Park Y.K."/>
            <person name="Yoon S.H."/>
            <person name="Hur C.-G."/>
            <person name="Kang H.-Y."/>
            <person name="Kim D."/>
            <person name="Lee H.H."/>
            <person name="Park K.H."/>
            <person name="Park S.-H."/>
            <person name="Park H.-S."/>
            <person name="Lee H.K."/>
            <person name="Oh T.K."/>
            <person name="Kim J.F."/>
        </authorList>
    </citation>
    <scope>NUCLEOTIDE SEQUENCE [LARGE SCALE GENOMIC DNA]</scope>
    <source>
        <strain evidence="10 11">KCTC 2396</strain>
    </source>
</reference>
<evidence type="ECO:0000256" key="8">
    <source>
        <dbReference type="SAM" id="Phobius"/>
    </source>
</evidence>
<keyword evidence="10" id="KW-0282">Flagellum</keyword>
<feature type="domain" description="OmpA-like" evidence="9">
    <location>
        <begin position="150"/>
        <end position="271"/>
    </location>
</feature>
<dbReference type="InterPro" id="IPR025713">
    <property type="entry name" value="MotB-like_N_dom"/>
</dbReference>
<evidence type="ECO:0000256" key="5">
    <source>
        <dbReference type="ARBA" id="ARBA00022989"/>
    </source>
</evidence>
<accession>Q2SQW3</accession>
<dbReference type="PANTHER" id="PTHR30329:SF21">
    <property type="entry name" value="LIPOPROTEIN YIAD-RELATED"/>
    <property type="match status" value="1"/>
</dbReference>
<dbReference type="EMBL" id="CP000155">
    <property type="protein sequence ID" value="ABC26961.1"/>
    <property type="molecule type" value="Genomic_DNA"/>
</dbReference>
<evidence type="ECO:0000259" key="9">
    <source>
        <dbReference type="PROSITE" id="PS51123"/>
    </source>
</evidence>
<evidence type="ECO:0000256" key="7">
    <source>
        <dbReference type="PROSITE-ProRule" id="PRU00473"/>
    </source>
</evidence>
<dbReference type="GO" id="GO:0005886">
    <property type="term" value="C:plasma membrane"/>
    <property type="evidence" value="ECO:0007669"/>
    <property type="project" value="UniProtKB-SubCell"/>
</dbReference>
<dbReference type="RefSeq" id="WP_011394038.1">
    <property type="nucleotide sequence ID" value="NC_007645.1"/>
</dbReference>
<dbReference type="PROSITE" id="PS51123">
    <property type="entry name" value="OMPA_2"/>
    <property type="match status" value="1"/>
</dbReference>
<evidence type="ECO:0000256" key="1">
    <source>
        <dbReference type="ARBA" id="ARBA00004162"/>
    </source>
</evidence>
<dbReference type="InterPro" id="IPR006665">
    <property type="entry name" value="OmpA-like"/>
</dbReference>
<evidence type="ECO:0000256" key="3">
    <source>
        <dbReference type="ARBA" id="ARBA00022475"/>
    </source>
</evidence>
<evidence type="ECO:0000256" key="4">
    <source>
        <dbReference type="ARBA" id="ARBA00022692"/>
    </source>
</evidence>
<dbReference type="PANTHER" id="PTHR30329">
    <property type="entry name" value="STATOR ELEMENT OF FLAGELLAR MOTOR COMPLEX"/>
    <property type="match status" value="1"/>
</dbReference>
<evidence type="ECO:0000256" key="6">
    <source>
        <dbReference type="ARBA" id="ARBA00023136"/>
    </source>
</evidence>
<dbReference type="STRING" id="349521.HCH_00039"/>
<keyword evidence="3" id="KW-1003">Cell membrane</keyword>
<dbReference type="Pfam" id="PF13677">
    <property type="entry name" value="MotB_plug"/>
    <property type="match status" value="1"/>
</dbReference>
<dbReference type="Pfam" id="PF00691">
    <property type="entry name" value="OmpA"/>
    <property type="match status" value="1"/>
</dbReference>
<keyword evidence="10" id="KW-0966">Cell projection</keyword>
<dbReference type="InterPro" id="IPR036737">
    <property type="entry name" value="OmpA-like_sf"/>
</dbReference>
<keyword evidence="4 8" id="KW-0812">Transmembrane</keyword>
<dbReference type="HOGENOM" id="CLU_016890_0_3_6"/>
<dbReference type="CDD" id="cd07185">
    <property type="entry name" value="OmpA_C-like"/>
    <property type="match status" value="1"/>
</dbReference>
<keyword evidence="5 8" id="KW-1133">Transmembrane helix</keyword>
<dbReference type="SUPFAM" id="SSF103088">
    <property type="entry name" value="OmpA-like"/>
    <property type="match status" value="1"/>
</dbReference>
<dbReference type="eggNOG" id="COG1360">
    <property type="taxonomic scope" value="Bacteria"/>
</dbReference>
<dbReference type="Gene3D" id="3.30.1330.60">
    <property type="entry name" value="OmpA-like domain"/>
    <property type="match status" value="1"/>
</dbReference>
<sequence length="275" mass="30247">MIKPRKQSGGLLPVGAPAWIVTFADLMTLLLTFFILLLSFSSLDAEKYRSIAYSMSKAFGVAWVPSSQGAPDMYPLGGDITPTVPMEPVIRDKGDAEQPAPQSNVEPSLDLSQEVVSEAAYMENDRLASRMISLLENEIEDQAVDIKFDDKGVVLSFTERATFASGSEELKLYMLPVLMKVTDVLADCKGDILVTGHTDDRPIDSVKFRSNWDLSAARAVSVVHRLVLDGRLDASRVSAIGQAETRPLVPNDTDEHRAQNRRVEIHIENAECRLG</sequence>
<evidence type="ECO:0000313" key="11">
    <source>
        <dbReference type="Proteomes" id="UP000000238"/>
    </source>
</evidence>
<evidence type="ECO:0000313" key="10">
    <source>
        <dbReference type="EMBL" id="ABC26961.1"/>
    </source>
</evidence>
<keyword evidence="6 7" id="KW-0472">Membrane</keyword>
<name>Q2SQW3_HAHCH</name>
<protein>
    <submittedName>
        <fullName evidence="10">Flagellar motor protein</fullName>
    </submittedName>
</protein>
<evidence type="ECO:0000256" key="2">
    <source>
        <dbReference type="ARBA" id="ARBA00008914"/>
    </source>
</evidence>
<gene>
    <name evidence="10" type="primary">motB</name>
    <name evidence="10" type="ordered locus">HCH_00039</name>
</gene>
<dbReference type="InterPro" id="IPR050330">
    <property type="entry name" value="Bact_OuterMem_StrucFunc"/>
</dbReference>
<keyword evidence="10" id="KW-0969">Cilium</keyword>
<dbReference type="Proteomes" id="UP000000238">
    <property type="component" value="Chromosome"/>
</dbReference>
<dbReference type="AlphaFoldDB" id="Q2SQW3"/>
<comment type="similarity">
    <text evidence="2">Belongs to the MotB family.</text>
</comment>
<keyword evidence="11" id="KW-1185">Reference proteome</keyword>
<feature type="transmembrane region" description="Helical" evidence="8">
    <location>
        <begin position="20"/>
        <end position="40"/>
    </location>
</feature>
<comment type="subcellular location">
    <subcellularLocation>
        <location evidence="1">Cell membrane</location>
        <topology evidence="1">Single-pass membrane protein</topology>
    </subcellularLocation>
</comment>